<sequence length="600" mass="68389">MRKFSRSLTAKLILGVTLVATTIYVVTAGTLFLQSRRMIRQEANEHASSVLNTALQQVGNCMRVVETATNANAWIAEENYVPDSLMELAKRIVYLNRNSHGCTIAAKPDAFADKGRFYSVYSIYQGDSLITIREPEYDYTIEDWYKAPVVSGKGCWSRLYSKDTKGVIDDYDHTLAIYSKPIYKNGKVAGVVSTGLSFRKLAQAIYKIQYPYPNAYFVIRGGDGQYLLPPDSTHMDIAGKYYQMSSMLIPDTDWSLALICPSDDVLKNYHQMVLYVLLFDVLAVILIVLLCRWGVHRALSPIWDLVGMSKQIAKGRYDEIIPQTKRDDALGKMQNSFVAMQQSIRRNIYNIHATTDEITRHNKEVAYATQMAQEAQERKTMFIQNVMHQIRTPLNIIQGFAQVLRDELQSTGLDNEEFSNIATMMKHNSQHLSRMVLMLYDSSEAGLTEEFYIDRKDQVSCNDLVRECIRYSKEHFPDIPIEFRTELFDNAMILTNRLYLMRTLRELLYNAAKYSDGKHIKVIVTQTAASVLFTVEDVGQGLPQGQQDMVYEFFAKQDDLSEGLGLGLPLAKRHAISLGGNLQYDRNYKEGCRFVITMPK</sequence>
<keyword evidence="10" id="KW-0472">Membrane</keyword>
<dbReference type="Pfam" id="PF02518">
    <property type="entry name" value="HATPase_c"/>
    <property type="match status" value="1"/>
</dbReference>
<organism evidence="13 14">
    <name type="scientific">Xylanibacter ruminicola</name>
    <name type="common">Prevotella ruminicola</name>
    <dbReference type="NCBI Taxonomy" id="839"/>
    <lineage>
        <taxon>Bacteria</taxon>
        <taxon>Pseudomonadati</taxon>
        <taxon>Bacteroidota</taxon>
        <taxon>Bacteroidia</taxon>
        <taxon>Bacteroidales</taxon>
        <taxon>Prevotellaceae</taxon>
        <taxon>Xylanibacter</taxon>
    </lineage>
</organism>
<dbReference type="SMART" id="SM00388">
    <property type="entry name" value="HisKA"/>
    <property type="match status" value="1"/>
</dbReference>
<evidence type="ECO:0000256" key="3">
    <source>
        <dbReference type="ARBA" id="ARBA00012438"/>
    </source>
</evidence>
<dbReference type="SMART" id="SM00304">
    <property type="entry name" value="HAMP"/>
    <property type="match status" value="1"/>
</dbReference>
<protein>
    <recommendedName>
        <fullName evidence="3">histidine kinase</fullName>
        <ecNumber evidence="3">2.7.13.3</ecNumber>
    </recommendedName>
</protein>
<evidence type="ECO:0000256" key="4">
    <source>
        <dbReference type="ARBA" id="ARBA00022475"/>
    </source>
</evidence>
<dbReference type="PROSITE" id="PS50109">
    <property type="entry name" value="HIS_KIN"/>
    <property type="match status" value="1"/>
</dbReference>
<keyword evidence="5" id="KW-0597">Phosphoprotein</keyword>
<keyword evidence="8 13" id="KW-0418">Kinase</keyword>
<evidence type="ECO:0000256" key="9">
    <source>
        <dbReference type="ARBA" id="ARBA00022840"/>
    </source>
</evidence>
<dbReference type="SUPFAM" id="SSF47384">
    <property type="entry name" value="Homodimeric domain of signal transducing histidine kinase"/>
    <property type="match status" value="1"/>
</dbReference>
<proteinExistence type="predicted"/>
<keyword evidence="10" id="KW-1133">Transmembrane helix</keyword>
<evidence type="ECO:0000256" key="8">
    <source>
        <dbReference type="ARBA" id="ARBA00022777"/>
    </source>
</evidence>
<dbReference type="InterPro" id="IPR036097">
    <property type="entry name" value="HisK_dim/P_sf"/>
</dbReference>
<dbReference type="PANTHER" id="PTHR44936">
    <property type="entry name" value="SENSOR PROTEIN CREC"/>
    <property type="match status" value="1"/>
</dbReference>
<dbReference type="AlphaFoldDB" id="A0A1M6WMA3"/>
<dbReference type="Proteomes" id="UP000184130">
    <property type="component" value="Unassembled WGS sequence"/>
</dbReference>
<dbReference type="InterPro" id="IPR003660">
    <property type="entry name" value="HAMP_dom"/>
</dbReference>
<dbReference type="Gene3D" id="1.10.287.130">
    <property type="match status" value="1"/>
</dbReference>
<keyword evidence="7" id="KW-0547">Nucleotide-binding</keyword>
<reference evidence="13 14" key="1">
    <citation type="submission" date="2016-11" db="EMBL/GenBank/DDBJ databases">
        <authorList>
            <person name="Jaros S."/>
            <person name="Januszkiewicz K."/>
            <person name="Wedrychowicz H."/>
        </authorList>
    </citation>
    <scope>NUCLEOTIDE SEQUENCE [LARGE SCALE GENOMIC DNA]</scope>
    <source>
        <strain evidence="13 14">KHT3</strain>
    </source>
</reference>
<dbReference type="CDD" id="cd06225">
    <property type="entry name" value="HAMP"/>
    <property type="match status" value="1"/>
</dbReference>
<dbReference type="SUPFAM" id="SSF158472">
    <property type="entry name" value="HAMP domain-like"/>
    <property type="match status" value="1"/>
</dbReference>
<accession>A0A1M6WMA3</accession>
<dbReference type="InterPro" id="IPR036890">
    <property type="entry name" value="HATPase_C_sf"/>
</dbReference>
<keyword evidence="10" id="KW-0812">Transmembrane</keyword>
<evidence type="ECO:0000256" key="6">
    <source>
        <dbReference type="ARBA" id="ARBA00022679"/>
    </source>
</evidence>
<evidence type="ECO:0000256" key="7">
    <source>
        <dbReference type="ARBA" id="ARBA00022741"/>
    </source>
</evidence>
<dbReference type="RefSeq" id="WP_073209633.1">
    <property type="nucleotide sequence ID" value="NZ_FRBD01000017.1"/>
</dbReference>
<evidence type="ECO:0000256" key="5">
    <source>
        <dbReference type="ARBA" id="ARBA00022553"/>
    </source>
</evidence>
<dbReference type="Gene3D" id="6.10.340.10">
    <property type="match status" value="1"/>
</dbReference>
<dbReference type="PANTHER" id="PTHR44936:SF10">
    <property type="entry name" value="SENSOR PROTEIN RSTB"/>
    <property type="match status" value="1"/>
</dbReference>
<keyword evidence="6" id="KW-0808">Transferase</keyword>
<comment type="catalytic activity">
    <reaction evidence="1">
        <text>ATP + protein L-histidine = ADP + protein N-phospho-L-histidine.</text>
        <dbReference type="EC" id="2.7.13.3"/>
    </reaction>
</comment>
<dbReference type="CDD" id="cd12913">
    <property type="entry name" value="PDC1_MCP_like"/>
    <property type="match status" value="1"/>
</dbReference>
<dbReference type="InterPro" id="IPR003661">
    <property type="entry name" value="HisK_dim/P_dom"/>
</dbReference>
<dbReference type="PRINTS" id="PR00344">
    <property type="entry name" value="BCTRLSENSOR"/>
</dbReference>
<feature type="transmembrane region" description="Helical" evidence="10">
    <location>
        <begin position="12"/>
        <end position="33"/>
    </location>
</feature>
<dbReference type="InterPro" id="IPR005467">
    <property type="entry name" value="His_kinase_dom"/>
</dbReference>
<evidence type="ECO:0000256" key="10">
    <source>
        <dbReference type="SAM" id="Phobius"/>
    </source>
</evidence>
<dbReference type="GO" id="GO:0005886">
    <property type="term" value="C:plasma membrane"/>
    <property type="evidence" value="ECO:0007669"/>
    <property type="project" value="UniProtKB-SubCell"/>
</dbReference>
<feature type="domain" description="Histidine kinase" evidence="11">
    <location>
        <begin position="385"/>
        <end position="600"/>
    </location>
</feature>
<name>A0A1M6WMA3_XYLRU</name>
<evidence type="ECO:0000256" key="1">
    <source>
        <dbReference type="ARBA" id="ARBA00000085"/>
    </source>
</evidence>
<evidence type="ECO:0000259" key="11">
    <source>
        <dbReference type="PROSITE" id="PS50109"/>
    </source>
</evidence>
<dbReference type="InterPro" id="IPR003594">
    <property type="entry name" value="HATPase_dom"/>
</dbReference>
<dbReference type="EMBL" id="FRBD01000017">
    <property type="protein sequence ID" value="SHK94714.1"/>
    <property type="molecule type" value="Genomic_DNA"/>
</dbReference>
<comment type="subcellular location">
    <subcellularLocation>
        <location evidence="2">Cell membrane</location>
        <topology evidence="2">Multi-pass membrane protein</topology>
    </subcellularLocation>
</comment>
<dbReference type="Gene3D" id="3.30.450.20">
    <property type="entry name" value="PAS domain"/>
    <property type="match status" value="1"/>
</dbReference>
<dbReference type="SMART" id="SM00387">
    <property type="entry name" value="HATPase_c"/>
    <property type="match status" value="1"/>
</dbReference>
<keyword evidence="4" id="KW-1003">Cell membrane</keyword>
<dbReference type="SUPFAM" id="SSF55874">
    <property type="entry name" value="ATPase domain of HSP90 chaperone/DNA topoisomerase II/histidine kinase"/>
    <property type="match status" value="1"/>
</dbReference>
<evidence type="ECO:0000256" key="2">
    <source>
        <dbReference type="ARBA" id="ARBA00004651"/>
    </source>
</evidence>
<dbReference type="OrthoDB" id="1058377at2"/>
<evidence type="ECO:0000313" key="14">
    <source>
        <dbReference type="Proteomes" id="UP000184130"/>
    </source>
</evidence>
<evidence type="ECO:0000259" key="12">
    <source>
        <dbReference type="PROSITE" id="PS50885"/>
    </source>
</evidence>
<evidence type="ECO:0000313" key="13">
    <source>
        <dbReference type="EMBL" id="SHK94714.1"/>
    </source>
</evidence>
<dbReference type="InterPro" id="IPR050980">
    <property type="entry name" value="2C_sensor_his_kinase"/>
</dbReference>
<dbReference type="Pfam" id="PF22673">
    <property type="entry name" value="MCP-like_PDC_1"/>
    <property type="match status" value="1"/>
</dbReference>
<feature type="transmembrane region" description="Helical" evidence="10">
    <location>
        <begin position="272"/>
        <end position="295"/>
    </location>
</feature>
<dbReference type="InterPro" id="IPR004358">
    <property type="entry name" value="Sig_transdc_His_kin-like_C"/>
</dbReference>
<dbReference type="GO" id="GO:0005524">
    <property type="term" value="F:ATP binding"/>
    <property type="evidence" value="ECO:0007669"/>
    <property type="project" value="UniProtKB-KW"/>
</dbReference>
<keyword evidence="9" id="KW-0067">ATP-binding</keyword>
<dbReference type="GO" id="GO:0000155">
    <property type="term" value="F:phosphorelay sensor kinase activity"/>
    <property type="evidence" value="ECO:0007669"/>
    <property type="project" value="InterPro"/>
</dbReference>
<dbReference type="Gene3D" id="3.30.565.10">
    <property type="entry name" value="Histidine kinase-like ATPase, C-terminal domain"/>
    <property type="match status" value="1"/>
</dbReference>
<gene>
    <name evidence="13" type="ORF">SAMN05216463_11741</name>
</gene>
<dbReference type="Pfam" id="PF00512">
    <property type="entry name" value="HisKA"/>
    <property type="match status" value="1"/>
</dbReference>
<feature type="domain" description="HAMP" evidence="12">
    <location>
        <begin position="296"/>
        <end position="349"/>
    </location>
</feature>
<dbReference type="PROSITE" id="PS50885">
    <property type="entry name" value="HAMP"/>
    <property type="match status" value="1"/>
</dbReference>
<dbReference type="CDD" id="cd00082">
    <property type="entry name" value="HisKA"/>
    <property type="match status" value="1"/>
</dbReference>
<dbReference type="EC" id="2.7.13.3" evidence="3"/>